<evidence type="ECO:0000313" key="1">
    <source>
        <dbReference type="EMBL" id="MEP0820067.1"/>
    </source>
</evidence>
<dbReference type="Pfam" id="PF00805">
    <property type="entry name" value="Pentapeptide"/>
    <property type="match status" value="2"/>
</dbReference>
<dbReference type="InterPro" id="IPR051082">
    <property type="entry name" value="Pentapeptide-BTB/POZ_domain"/>
</dbReference>
<keyword evidence="2" id="KW-1185">Reference proteome</keyword>
<accession>A0ABV0JE64</accession>
<dbReference type="InterPro" id="IPR001646">
    <property type="entry name" value="5peptide_repeat"/>
</dbReference>
<dbReference type="Proteomes" id="UP001464891">
    <property type="component" value="Unassembled WGS sequence"/>
</dbReference>
<comment type="caution">
    <text evidence="1">The sequence shown here is derived from an EMBL/GenBank/DDBJ whole genome shotgun (WGS) entry which is preliminary data.</text>
</comment>
<protein>
    <submittedName>
        <fullName evidence="1">Pentapeptide repeat-containing protein</fullName>
    </submittedName>
</protein>
<dbReference type="PANTHER" id="PTHR14136">
    <property type="entry name" value="BTB_POZ DOMAIN-CONTAINING PROTEIN KCTD9"/>
    <property type="match status" value="1"/>
</dbReference>
<proteinExistence type="predicted"/>
<gene>
    <name evidence="1" type="ORF">NC998_23460</name>
</gene>
<dbReference type="RefSeq" id="WP_190437147.1">
    <property type="nucleotide sequence ID" value="NZ_JAMPKM010000019.1"/>
</dbReference>
<name>A0ABV0JE64_9CYAN</name>
<reference evidence="1 2" key="1">
    <citation type="submission" date="2022-04" db="EMBL/GenBank/DDBJ databases">
        <title>Positive selection, recombination, and allopatry shape intraspecific diversity of widespread and dominant cyanobacteria.</title>
        <authorList>
            <person name="Wei J."/>
            <person name="Shu W."/>
            <person name="Hu C."/>
        </authorList>
    </citation>
    <scope>NUCLEOTIDE SEQUENCE [LARGE SCALE GENOMIC DNA]</scope>
    <source>
        <strain evidence="1 2">GB2-A4</strain>
    </source>
</reference>
<dbReference type="SUPFAM" id="SSF141571">
    <property type="entry name" value="Pentapeptide repeat-like"/>
    <property type="match status" value="1"/>
</dbReference>
<dbReference type="EMBL" id="JAMPKM010000019">
    <property type="protein sequence ID" value="MEP0820067.1"/>
    <property type="molecule type" value="Genomic_DNA"/>
</dbReference>
<evidence type="ECO:0000313" key="2">
    <source>
        <dbReference type="Proteomes" id="UP001464891"/>
    </source>
</evidence>
<organism evidence="1 2">
    <name type="scientific">Trichocoleus desertorum GB2-A4</name>
    <dbReference type="NCBI Taxonomy" id="2933944"/>
    <lineage>
        <taxon>Bacteria</taxon>
        <taxon>Bacillati</taxon>
        <taxon>Cyanobacteriota</taxon>
        <taxon>Cyanophyceae</taxon>
        <taxon>Leptolyngbyales</taxon>
        <taxon>Trichocoleusaceae</taxon>
        <taxon>Trichocoleus</taxon>
    </lineage>
</organism>
<dbReference type="Gene3D" id="2.160.20.80">
    <property type="entry name" value="E3 ubiquitin-protein ligase SopA"/>
    <property type="match status" value="2"/>
</dbReference>
<sequence>MVIILMPWALWKVPQWQVEPLQQQIDALRSPTSKASMPRSKPVDPEKIAALEKSRIDAENATRSWLIQGVVGIFAAATAFIAWLNYQATQEKQVAERFSKSIEQLGSDNIHVRLGGIYALEQIAKDAEEKYYWQVMETLTAYVREKSPYPPKTEKKPTSFIQVALQKVEGDNFASQPNIPPLPLDIQAVMTLLARRKHTYGHKLEPHRLNLRAVDLRRLHLPPTAQLSSADLSGSSLQQAELAGINFQQAELSDANLQQVELTGANLQEAKFCSANLQWAKLCEANLRQAKLQGADLQGVTLLRSNLYQACLVQACLISAHLTGANLKQAELEGANLQDARLWFANLAEINLIQANLQNADLIGTNLQEADLREANLQSAFLMGANLRGVSFVEANLEQVRFAWPGLQRGIGVKGLIPDRYRFDRPAKRLAWSQLQQAKSYKGAVLPYYLLKQPQSTQAGKDKSPR</sequence>
<dbReference type="PANTHER" id="PTHR14136:SF17">
    <property type="entry name" value="BTB_POZ DOMAIN-CONTAINING PROTEIN KCTD9"/>
    <property type="match status" value="1"/>
</dbReference>